<dbReference type="PROSITE" id="PS51257">
    <property type="entry name" value="PROKAR_LIPOPROTEIN"/>
    <property type="match status" value="1"/>
</dbReference>
<reference evidence="1 2" key="1">
    <citation type="submission" date="2018-07" db="EMBL/GenBank/DDBJ databases">
        <title>Genomic Encyclopedia of Type Strains, Phase IV (KMG-IV): sequencing the most valuable type-strain genomes for metagenomic binning, comparative biology and taxonomic classification.</title>
        <authorList>
            <person name="Goeker M."/>
        </authorList>
    </citation>
    <scope>NUCLEOTIDE SEQUENCE [LARGE SCALE GENOMIC DNA]</scope>
    <source>
        <strain evidence="1 2">DSM 21410</strain>
    </source>
</reference>
<dbReference type="Proteomes" id="UP000253517">
    <property type="component" value="Unassembled WGS sequence"/>
</dbReference>
<comment type="caution">
    <text evidence="1">The sequence shown here is derived from an EMBL/GenBank/DDBJ whole genome shotgun (WGS) entry which is preliminary data.</text>
</comment>
<evidence type="ECO:0000313" key="1">
    <source>
        <dbReference type="EMBL" id="RCX04915.1"/>
    </source>
</evidence>
<gene>
    <name evidence="1" type="ORF">DES35_101193</name>
</gene>
<sequence>MILRVISILIIVLSGFASCQFEKATIPSYLVIDDVVMETDYITQGTSSHAINSAWVTLENRELGVYELPARIIIPFSGNQSVQVRYGISVNGIRSMRDVYPMLEVTNTTFDLKPGETYYFEPETDSLPRARYRTNAKVLLVEDFEGVGISLQRTDKSDADIVKVTHQDSIFRNLQRPEHNSASGKVVLPPGQTLVEIATSNRYVLPKGGNKVFLEMNFTGNQPFTVGVFAHLFDRLVQAPVVQIRPTPGEWRKIYIDLTPEISGNVNALDYQIFFGAVKADPNSGSTEFLLDNIKILYLE</sequence>
<proteinExistence type="predicted"/>
<organism evidence="1 2">
    <name type="scientific">Schleiferia thermophila</name>
    <dbReference type="NCBI Taxonomy" id="884107"/>
    <lineage>
        <taxon>Bacteria</taxon>
        <taxon>Pseudomonadati</taxon>
        <taxon>Bacteroidota</taxon>
        <taxon>Flavobacteriia</taxon>
        <taxon>Flavobacteriales</taxon>
        <taxon>Schleiferiaceae</taxon>
        <taxon>Schleiferia</taxon>
    </lineage>
</organism>
<dbReference type="AlphaFoldDB" id="A0A369A6X6"/>
<keyword evidence="2" id="KW-1185">Reference proteome</keyword>
<name>A0A369A6X6_9FLAO</name>
<accession>A0A369A6X6</accession>
<dbReference type="EMBL" id="QPJS01000001">
    <property type="protein sequence ID" value="RCX04915.1"/>
    <property type="molecule type" value="Genomic_DNA"/>
</dbReference>
<protein>
    <submittedName>
        <fullName evidence="1">Uncharacterized protein</fullName>
    </submittedName>
</protein>
<dbReference type="RefSeq" id="WP_114365552.1">
    <property type="nucleotide sequence ID" value="NZ_BHZF01000001.1"/>
</dbReference>
<evidence type="ECO:0000313" key="2">
    <source>
        <dbReference type="Proteomes" id="UP000253517"/>
    </source>
</evidence>